<reference evidence="1 2" key="1">
    <citation type="submission" date="2020-01" db="EMBL/GenBank/DDBJ databases">
        <title>Novel species isolated from a subtropical stream in China.</title>
        <authorList>
            <person name="Lu H."/>
        </authorList>
    </citation>
    <scope>NUCLEOTIDE SEQUENCE [LARGE SCALE GENOMIC DNA]</scope>
    <source>
        <strain evidence="1 2">FT82W</strain>
    </source>
</reference>
<sequence>MTLKNTGEWQLDSGIWLTENIESGFKLVRTAAGHVASPKLKTEDMALFMQTLKSANDTAQFPPEFQYSPANGTPLVAPLAGDVTAPWIPPFGARPIAEALNAEATGLRKSSVTFTLLNKADFNGESEEDAVLPVPPPGEYQFFSGAFGTRANALLAVDTGKGMLFGWLPASENWQALHSASGPLLSESSLPRDSWRGEMATAFYSRLYLPTAAGLACVTPDLPALQYEVSYIGKGAAVGAPVVFNHTVWAPLQLSDGSLQIVGVDADGAACAPLAVSGAPRHLEGVSLPVAYGRMAVWPCQNGQLHLQLQADGSVAAQFLPWPASIVPHFQFGSPYQSSTGALWQLCFDNQEGYYTYLELGKAVPERERADAPRFCSGSVNYRFAAKLKSQPWREPEQGDDVAASEVVIPLLEVGPGAVVGMRLSSRQGLAALLETTDRTRLQLVWDDDNSETVFHTTVVARPWRLRLFTHGGRVWAYHPELQRICGWSLAA</sequence>
<gene>
    <name evidence="1" type="ORF">GTP91_21785</name>
</gene>
<protein>
    <submittedName>
        <fullName evidence="1">Uncharacterized protein</fullName>
    </submittedName>
</protein>
<evidence type="ECO:0000313" key="1">
    <source>
        <dbReference type="EMBL" id="MYM89799.1"/>
    </source>
</evidence>
<comment type="caution">
    <text evidence="1">The sequence shown here is derived from an EMBL/GenBank/DDBJ whole genome shotgun (WGS) entry which is preliminary data.</text>
</comment>
<evidence type="ECO:0000313" key="2">
    <source>
        <dbReference type="Proteomes" id="UP000470302"/>
    </source>
</evidence>
<name>A0A845GAH0_9BURK</name>
<dbReference type="AlphaFoldDB" id="A0A845GAH0"/>
<dbReference type="EMBL" id="WWCW01000088">
    <property type="protein sequence ID" value="MYM89799.1"/>
    <property type="molecule type" value="Genomic_DNA"/>
</dbReference>
<dbReference type="Proteomes" id="UP000470302">
    <property type="component" value="Unassembled WGS sequence"/>
</dbReference>
<proteinExistence type="predicted"/>
<organism evidence="1 2">
    <name type="scientific">Duganella vulcania</name>
    <dbReference type="NCBI Taxonomy" id="2692166"/>
    <lineage>
        <taxon>Bacteria</taxon>
        <taxon>Pseudomonadati</taxon>
        <taxon>Pseudomonadota</taxon>
        <taxon>Betaproteobacteria</taxon>
        <taxon>Burkholderiales</taxon>
        <taxon>Oxalobacteraceae</taxon>
        <taxon>Telluria group</taxon>
        <taxon>Duganella</taxon>
    </lineage>
</organism>
<dbReference type="RefSeq" id="WP_161098674.1">
    <property type="nucleotide sequence ID" value="NZ_WWCW01000088.1"/>
</dbReference>
<accession>A0A845GAH0</accession>